<organism evidence="7 8">
    <name type="scientific">Methanospirillum lacunae</name>
    <dbReference type="NCBI Taxonomy" id="668570"/>
    <lineage>
        <taxon>Archaea</taxon>
        <taxon>Methanobacteriati</taxon>
        <taxon>Methanobacteriota</taxon>
        <taxon>Stenosarchaea group</taxon>
        <taxon>Methanomicrobia</taxon>
        <taxon>Methanomicrobiales</taxon>
        <taxon>Methanospirillaceae</taxon>
        <taxon>Methanospirillum</taxon>
    </lineage>
</organism>
<comment type="pathway">
    <text evidence="1">Protein modification; protein ubiquitination.</text>
</comment>
<proteinExistence type="predicted"/>
<keyword evidence="8" id="KW-1185">Reference proteome</keyword>
<protein>
    <recommendedName>
        <fullName evidence="9">Periplasmic copper-binding protein NosD beta helix domain-containing protein</fullName>
    </recommendedName>
</protein>
<evidence type="ECO:0000256" key="2">
    <source>
        <dbReference type="ARBA" id="ARBA00022737"/>
    </source>
</evidence>
<dbReference type="InterPro" id="IPR051550">
    <property type="entry name" value="SCF-Subunits/Alg-Epimerases"/>
</dbReference>
<feature type="domain" description="Periplasmic copper-binding protein NosD beta helix" evidence="5">
    <location>
        <begin position="255"/>
        <end position="404"/>
    </location>
</feature>
<dbReference type="PANTHER" id="PTHR22990">
    <property type="entry name" value="F-BOX ONLY PROTEIN"/>
    <property type="match status" value="1"/>
</dbReference>
<evidence type="ECO:0008006" key="9">
    <source>
        <dbReference type="Google" id="ProtNLM"/>
    </source>
</evidence>
<comment type="caution">
    <text evidence="7">The sequence shown here is derived from an EMBL/GenBank/DDBJ whole genome shotgun (WGS) entry which is preliminary data.</text>
</comment>
<dbReference type="Pfam" id="PF13229">
    <property type="entry name" value="Beta_helix"/>
    <property type="match status" value="1"/>
</dbReference>
<dbReference type="Proteomes" id="UP000245657">
    <property type="component" value="Unassembled WGS sequence"/>
</dbReference>
<sequence length="478" mass="51498">MWGIGVGMMKDYVQTDDKTGYCGGFIFVLVLGSFLLSSGVAIVSADGLSNHTALVPGYNGTNYTFLGSYSSGEVIINESGSYYLTDDLNSSPYEYGILIQGTGITLDGNGKNLTGSSEIGIMGKEGSHHTTIINFSKISDFYYGMRLDGNNSLVNGNTVSDNGYTGIYVGGAYGTIVNNTAYLNSNGIYSTPHYGRNCVIMNNTAFLNKRMGIYTGGDSSLVYGNRAFRNNVYGIMAGGGDCGGIDPRDCGYGYYSNISGNVAYENGMYGIYSCEPSARVIGNTIYDNYQAGIMIRSRLNNSVSDNLLTNNTIGIRTTYSNQYNVTMTGNIIRESVKAGILVDGTYTKPGNFTIYNNILANNQNIFMNDSTRCFTWNHPTGPVSGINVIGGPYLAGNYWSNPEGSGWSDLQDPKETGYSLVPYEVVDGSGSWDTAPLVRVAQIINASHDDWTILHPNGNQSYPRYSNSNLHCPGKTGG</sequence>
<keyword evidence="4" id="KW-0812">Transmembrane</keyword>
<name>A0A2V2MVG7_9EURY</name>
<gene>
    <name evidence="7" type="ORF">DK846_10865</name>
</gene>
<dbReference type="InterPro" id="IPR007742">
    <property type="entry name" value="NosD_dom"/>
</dbReference>
<feature type="domain" description="Right handed beta helix" evidence="6">
    <location>
        <begin position="124"/>
        <end position="236"/>
    </location>
</feature>
<evidence type="ECO:0000256" key="1">
    <source>
        <dbReference type="ARBA" id="ARBA00004906"/>
    </source>
</evidence>
<dbReference type="EMBL" id="QGMY01000008">
    <property type="protein sequence ID" value="PWR71359.1"/>
    <property type="molecule type" value="Genomic_DNA"/>
</dbReference>
<dbReference type="Gene3D" id="2.160.20.10">
    <property type="entry name" value="Single-stranded right-handed beta-helix, Pectin lyase-like"/>
    <property type="match status" value="2"/>
</dbReference>
<keyword evidence="4" id="KW-1133">Transmembrane helix</keyword>
<dbReference type="AlphaFoldDB" id="A0A2V2MVG7"/>
<dbReference type="InterPro" id="IPR012334">
    <property type="entry name" value="Pectin_lyas_fold"/>
</dbReference>
<evidence type="ECO:0000313" key="8">
    <source>
        <dbReference type="Proteomes" id="UP000245657"/>
    </source>
</evidence>
<dbReference type="InterPro" id="IPR022441">
    <property type="entry name" value="Para_beta_helix_rpt-2"/>
</dbReference>
<feature type="transmembrane region" description="Helical" evidence="4">
    <location>
        <begin position="21"/>
        <end position="43"/>
    </location>
</feature>
<dbReference type="Pfam" id="PF05048">
    <property type="entry name" value="NosD"/>
    <property type="match status" value="1"/>
</dbReference>
<evidence type="ECO:0000259" key="5">
    <source>
        <dbReference type="Pfam" id="PF05048"/>
    </source>
</evidence>
<dbReference type="NCBIfam" id="TIGR03804">
    <property type="entry name" value="para_beta_helix"/>
    <property type="match status" value="1"/>
</dbReference>
<evidence type="ECO:0000259" key="6">
    <source>
        <dbReference type="Pfam" id="PF13229"/>
    </source>
</evidence>
<dbReference type="InterPro" id="IPR006626">
    <property type="entry name" value="PbH1"/>
</dbReference>
<accession>A0A2V2MVG7</accession>
<evidence type="ECO:0000256" key="4">
    <source>
        <dbReference type="SAM" id="Phobius"/>
    </source>
</evidence>
<reference evidence="7 8" key="1">
    <citation type="submission" date="2018-05" db="EMBL/GenBank/DDBJ databases">
        <title>Draft genome of Methanospirillum lacunae Ki8-1.</title>
        <authorList>
            <person name="Dueholm M.S."/>
            <person name="Nielsen P.H."/>
            <person name="Bakmann L.F."/>
            <person name="Otzen D.E."/>
        </authorList>
    </citation>
    <scope>NUCLEOTIDE SEQUENCE [LARGE SCALE GENOMIC DNA]</scope>
    <source>
        <strain evidence="7 8">Ki8-1</strain>
    </source>
</reference>
<keyword evidence="2" id="KW-0677">Repeat</keyword>
<dbReference type="SMART" id="SM00710">
    <property type="entry name" value="PbH1"/>
    <property type="match status" value="8"/>
</dbReference>
<keyword evidence="4" id="KW-0472">Membrane</keyword>
<dbReference type="SUPFAM" id="SSF51126">
    <property type="entry name" value="Pectin lyase-like"/>
    <property type="match status" value="2"/>
</dbReference>
<evidence type="ECO:0000313" key="7">
    <source>
        <dbReference type="EMBL" id="PWR71359.1"/>
    </source>
</evidence>
<evidence type="ECO:0000256" key="3">
    <source>
        <dbReference type="ARBA" id="ARBA00022786"/>
    </source>
</evidence>
<dbReference type="InterPro" id="IPR011050">
    <property type="entry name" value="Pectin_lyase_fold/virulence"/>
</dbReference>
<dbReference type="PANTHER" id="PTHR22990:SF15">
    <property type="entry name" value="F-BOX ONLY PROTEIN 10"/>
    <property type="match status" value="1"/>
</dbReference>
<keyword evidence="3" id="KW-0833">Ubl conjugation pathway</keyword>
<dbReference type="InterPro" id="IPR039448">
    <property type="entry name" value="Beta_helix"/>
</dbReference>